<gene>
    <name evidence="1" type="ORF">HX902_21310</name>
</gene>
<sequence>MIAVIPAVDGDSLSPTLISGLSAQGRANPQLSMMPKTERLSALFL</sequence>
<accession>A0ABR6ABZ1</accession>
<protein>
    <submittedName>
        <fullName evidence="1">Uncharacterized protein</fullName>
    </submittedName>
</protein>
<dbReference type="EMBL" id="JACGBJ010000012">
    <property type="protein sequence ID" value="MBA5804174.1"/>
    <property type="molecule type" value="Genomic_DNA"/>
</dbReference>
<name>A0ABR6ABZ1_9HYPH</name>
<comment type="caution">
    <text evidence="1">The sequence shown here is derived from an EMBL/GenBank/DDBJ whole genome shotgun (WGS) entry which is preliminary data.</text>
</comment>
<dbReference type="Proteomes" id="UP000539787">
    <property type="component" value="Unassembled WGS sequence"/>
</dbReference>
<evidence type="ECO:0000313" key="1">
    <source>
        <dbReference type="EMBL" id="MBA5804174.1"/>
    </source>
</evidence>
<proteinExistence type="predicted"/>
<evidence type="ECO:0000313" key="2">
    <source>
        <dbReference type="Proteomes" id="UP000539787"/>
    </source>
</evidence>
<dbReference type="RefSeq" id="WP_182210119.1">
    <property type="nucleotide sequence ID" value="NZ_JACGBJ010000012.1"/>
</dbReference>
<reference evidence="1 2" key="1">
    <citation type="submission" date="2020-07" db="EMBL/GenBank/DDBJ databases">
        <authorList>
            <person name="Sun Q."/>
        </authorList>
    </citation>
    <scope>NUCLEOTIDE SEQUENCE [LARGE SCALE GENOMIC DNA]</scope>
    <source>
        <strain evidence="1 2">WYCCWR 11317</strain>
    </source>
</reference>
<keyword evidence="2" id="KW-1185">Reference proteome</keyword>
<organism evidence="1 2">
    <name type="scientific">Rhizobium changzhiense</name>
    <dbReference type="NCBI Taxonomy" id="2692317"/>
    <lineage>
        <taxon>Bacteria</taxon>
        <taxon>Pseudomonadati</taxon>
        <taxon>Pseudomonadota</taxon>
        <taxon>Alphaproteobacteria</taxon>
        <taxon>Hyphomicrobiales</taxon>
        <taxon>Rhizobiaceae</taxon>
        <taxon>Rhizobium/Agrobacterium group</taxon>
        <taxon>Rhizobium</taxon>
    </lineage>
</organism>